<dbReference type="OrthoDB" id="5689215at2"/>
<gene>
    <name evidence="1" type="ORF">JFL49_03075</name>
</gene>
<organism evidence="1 2">
    <name type="scientific">Histophilus somni</name>
    <name type="common">Haemophilus somnus</name>
    <dbReference type="NCBI Taxonomy" id="731"/>
    <lineage>
        <taxon>Bacteria</taxon>
        <taxon>Pseudomonadati</taxon>
        <taxon>Pseudomonadota</taxon>
        <taxon>Gammaproteobacteria</taxon>
        <taxon>Pasteurellales</taxon>
        <taxon>Pasteurellaceae</taxon>
        <taxon>Histophilus</taxon>
    </lineage>
</organism>
<evidence type="ECO:0000313" key="1">
    <source>
        <dbReference type="EMBL" id="QQF82904.1"/>
    </source>
</evidence>
<evidence type="ECO:0000313" key="2">
    <source>
        <dbReference type="Proteomes" id="UP000595373"/>
    </source>
</evidence>
<proteinExistence type="predicted"/>
<protein>
    <submittedName>
        <fullName evidence="1">Transposase</fullName>
    </submittedName>
</protein>
<dbReference type="EMBL" id="CP066558">
    <property type="protein sequence ID" value="QQF82904.1"/>
    <property type="molecule type" value="Genomic_DNA"/>
</dbReference>
<reference evidence="1 2" key="1">
    <citation type="submission" date="2020-12" db="EMBL/GenBank/DDBJ databases">
        <title>ASc-MMNZ-VFA-070.</title>
        <authorList>
            <person name="Schryvers A."/>
            <person name="Mostafa Nazari M."/>
            <person name="Farshchi Andisi V."/>
            <person name="Timsit E."/>
            <person name="Walter Morck D."/>
        </authorList>
    </citation>
    <scope>NUCLEOTIDE SEQUENCE [LARGE SCALE GENOMIC DNA]</scope>
    <source>
        <strain evidence="1 2">ASc-MMNZ-VFA-070</strain>
    </source>
</reference>
<sequence>MGFWDTVGTLAKGAVNSMNEYNAEFEARKKRMEAKSSDELWRIVKSDGGFFGTSQDDRKMAYYVLKQRGEV</sequence>
<dbReference type="Proteomes" id="UP000595373">
    <property type="component" value="Chromosome"/>
</dbReference>
<keyword evidence="2" id="KW-1185">Reference proteome</keyword>
<name>A0A9Q6Z1L6_HISSO</name>
<dbReference type="RefSeq" id="WP_075294140.1">
    <property type="nucleotide sequence ID" value="NZ_CP018802.1"/>
</dbReference>
<dbReference type="AlphaFoldDB" id="A0A9Q6Z1L6"/>
<accession>A0A9Q6Z1L6</accession>